<evidence type="ECO:0000313" key="2">
    <source>
        <dbReference type="Proteomes" id="UP000315589"/>
    </source>
</evidence>
<organism evidence="1 2">
    <name type="scientific">Candidatus Berkelbacteria bacterium Licking1014_85</name>
    <dbReference type="NCBI Taxonomy" id="2017148"/>
    <lineage>
        <taxon>Bacteria</taxon>
        <taxon>Candidatus Berkelbacteria</taxon>
    </lineage>
</organism>
<dbReference type="EMBL" id="VMGI01000041">
    <property type="protein sequence ID" value="TSC92918.1"/>
    <property type="molecule type" value="Genomic_DNA"/>
</dbReference>
<dbReference type="AlphaFoldDB" id="A0A554LJA6"/>
<comment type="caution">
    <text evidence="1">The sequence shown here is derived from an EMBL/GenBank/DDBJ whole genome shotgun (WGS) entry which is preliminary data.</text>
</comment>
<name>A0A554LJA6_9BACT</name>
<dbReference type="Proteomes" id="UP000315589">
    <property type="component" value="Unassembled WGS sequence"/>
</dbReference>
<proteinExistence type="predicted"/>
<gene>
    <name evidence="1" type="ORF">CEN91_332</name>
</gene>
<reference evidence="1 2" key="1">
    <citation type="submission" date="2017-07" db="EMBL/GenBank/DDBJ databases">
        <title>Mechanisms for carbon and nitrogen cycling indicate functional differentiation within the Candidate Phyla Radiation.</title>
        <authorList>
            <person name="Danczak R.E."/>
            <person name="Johnston M.D."/>
            <person name="Kenah C."/>
            <person name="Slattery M."/>
            <person name="Wrighton K.C."/>
            <person name="Wilkins M.J."/>
        </authorList>
    </citation>
    <scope>NUCLEOTIDE SEQUENCE [LARGE SCALE GENOMIC DNA]</scope>
    <source>
        <strain evidence="1">Licking1014_85</strain>
    </source>
</reference>
<sequence length="157" mass="18514">MQQPDLRLGSNFYENTPTQNVSLMNINPNFCLKYNLTSNILPPLQTNPQYSIPPQNRRDAPLATVQYQNTMFDINYLNQHLTTLKPVFEKVIFREYLSAVNHQQAGYLFSQVKLIIIAKKPSRQRSFSMLFCKSRIYHLYRCTSYFIRFCVICMLLE</sequence>
<accession>A0A554LJA6</accession>
<protein>
    <submittedName>
        <fullName evidence="1">Uncharacterized protein</fullName>
    </submittedName>
</protein>
<evidence type="ECO:0000313" key="1">
    <source>
        <dbReference type="EMBL" id="TSC92918.1"/>
    </source>
</evidence>